<evidence type="ECO:0000313" key="2">
    <source>
        <dbReference type="Proteomes" id="UP000280066"/>
    </source>
</evidence>
<gene>
    <name evidence="1" type="ORF">EI290_19670</name>
</gene>
<dbReference type="AlphaFoldDB" id="A0A3R9N3Z0"/>
<dbReference type="Proteomes" id="UP000280066">
    <property type="component" value="Unassembled WGS sequence"/>
</dbReference>
<accession>A0A3R9N3Z0</accession>
<evidence type="ECO:0000313" key="1">
    <source>
        <dbReference type="EMBL" id="RSK24568.1"/>
    </source>
</evidence>
<proteinExistence type="predicted"/>
<dbReference type="SUPFAM" id="SSF56281">
    <property type="entry name" value="Metallo-hydrolase/oxidoreductase"/>
    <property type="match status" value="1"/>
</dbReference>
<keyword evidence="2" id="KW-1185">Reference proteome</keyword>
<protein>
    <submittedName>
        <fullName evidence="1">Uncharacterized protein</fullName>
    </submittedName>
</protein>
<organism evidence="1 2">
    <name type="scientific">Hymenobacter metallilatus</name>
    <dbReference type="NCBI Taxonomy" id="2493666"/>
    <lineage>
        <taxon>Bacteria</taxon>
        <taxon>Pseudomonadati</taxon>
        <taxon>Bacteroidota</taxon>
        <taxon>Cytophagia</taxon>
        <taxon>Cytophagales</taxon>
        <taxon>Hymenobacteraceae</taxon>
        <taxon>Hymenobacter</taxon>
    </lineage>
</organism>
<dbReference type="PANTHER" id="PTHR30619">
    <property type="entry name" value="DNA INTERNALIZATION/COMPETENCE PROTEIN COMEC/REC2"/>
    <property type="match status" value="1"/>
</dbReference>
<dbReference type="OrthoDB" id="418728at2"/>
<sequence length="501" mass="56155">MSPAVPTTRVDVRMYCLGTGDCFVLKFFAQEELQFTMLIDCGSCMGTRADFLPYIENLVDYVEGKLDLLVITHEHQDHVNGFDKCLEEFEQLEIGEAWFAWTEDPDDPQGRAQDLLQKRQKMRLGLRNAITQLHTNRGAIHAEQTNLKANEQALLALDAFLDGMDTLGAVNLDEALPAAGGLAGMRKIKQLLKNKQVRTRYLLPGASLPMPQVPGVRFHVLGPPLDKAHIFADGKEGRDTHPRHTTPGEGILAMNSFLTIDGDISPGDLPFSDKYAVGAQGLVQSELDHSPAESAVYLSQARDLFDRYAAFDNKWRDIEQEWLYTAGSLAIRLDSHINNTSLALAIEIGTGGPVLLLPGDAEYANWESWHLIEKWNGTGPNPKHFVTDLLSRTVFYKVSHHLSFNGTPLDKGIQLLNNPDLAVMVPLDLRRISSRWRTTMPNYRLLRDLMERSQGKCIIMDEIEIIPRPSAQYDLTTLGEARYRVITKDGQTLAKQYTVFV</sequence>
<comment type="caution">
    <text evidence="1">The sequence shown here is derived from an EMBL/GenBank/DDBJ whole genome shotgun (WGS) entry which is preliminary data.</text>
</comment>
<dbReference type="EMBL" id="RWIS01000016">
    <property type="protein sequence ID" value="RSK24568.1"/>
    <property type="molecule type" value="Genomic_DNA"/>
</dbReference>
<dbReference type="PANTHER" id="PTHR30619:SF1">
    <property type="entry name" value="RECOMBINATION PROTEIN 2"/>
    <property type="match status" value="1"/>
</dbReference>
<reference evidence="1 2" key="1">
    <citation type="submission" date="2018-12" db="EMBL/GenBank/DDBJ databases">
        <authorList>
            <person name="Feng G."/>
            <person name="Zhu H."/>
        </authorList>
    </citation>
    <scope>NUCLEOTIDE SEQUENCE [LARGE SCALE GENOMIC DNA]</scope>
    <source>
        <strain evidence="1 2">9PBR-2</strain>
    </source>
</reference>
<dbReference type="InterPro" id="IPR052159">
    <property type="entry name" value="Competence_DNA_uptake"/>
</dbReference>
<name>A0A3R9N3Z0_9BACT</name>
<dbReference type="InterPro" id="IPR036866">
    <property type="entry name" value="RibonucZ/Hydroxyglut_hydro"/>
</dbReference>
<dbReference type="Gene3D" id="3.60.15.10">
    <property type="entry name" value="Ribonuclease Z/Hydroxyacylglutathione hydrolase-like"/>
    <property type="match status" value="1"/>
</dbReference>
<dbReference type="RefSeq" id="WP_044019256.1">
    <property type="nucleotide sequence ID" value="NZ_RWIS01000016.1"/>
</dbReference>